<name>A0ABR4HGV4_9EURO</name>
<protein>
    <submittedName>
        <fullName evidence="4">Ankyrin repeat-containing domain protein</fullName>
    </submittedName>
</protein>
<reference evidence="4 5" key="1">
    <citation type="submission" date="2024-07" db="EMBL/GenBank/DDBJ databases">
        <title>Section-level genome sequencing and comparative genomics of Aspergillus sections Usti and Cavernicolus.</title>
        <authorList>
            <consortium name="Lawrence Berkeley National Laboratory"/>
            <person name="Nybo J.L."/>
            <person name="Vesth T.C."/>
            <person name="Theobald S."/>
            <person name="Frisvad J.C."/>
            <person name="Larsen T.O."/>
            <person name="Kjaerboelling I."/>
            <person name="Rothschild-Mancinelli K."/>
            <person name="Lyhne E.K."/>
            <person name="Kogle M.E."/>
            <person name="Barry K."/>
            <person name="Clum A."/>
            <person name="Na H."/>
            <person name="Ledsgaard L."/>
            <person name="Lin J."/>
            <person name="Lipzen A."/>
            <person name="Kuo A."/>
            <person name="Riley R."/>
            <person name="Mondo S."/>
            <person name="Labutti K."/>
            <person name="Haridas S."/>
            <person name="Pangalinan J."/>
            <person name="Salamov A.A."/>
            <person name="Simmons B.A."/>
            <person name="Magnuson J.K."/>
            <person name="Chen J."/>
            <person name="Drula E."/>
            <person name="Henrissat B."/>
            <person name="Wiebenga A."/>
            <person name="Lubbers R.J."/>
            <person name="Gomes A.C."/>
            <person name="Makela M.R."/>
            <person name="Stajich J."/>
            <person name="Grigoriev I.V."/>
            <person name="Mortensen U.H."/>
            <person name="De Vries R.P."/>
            <person name="Baker S.E."/>
            <person name="Andersen M.R."/>
        </authorList>
    </citation>
    <scope>NUCLEOTIDE SEQUENCE [LARGE SCALE GENOMIC DNA]</scope>
    <source>
        <strain evidence="4 5">CBS 588.65</strain>
    </source>
</reference>
<accession>A0ABR4HGV4</accession>
<feature type="repeat" description="ANK" evidence="3">
    <location>
        <begin position="297"/>
        <end position="329"/>
    </location>
</feature>
<keyword evidence="5" id="KW-1185">Reference proteome</keyword>
<dbReference type="SUPFAM" id="SSF48403">
    <property type="entry name" value="Ankyrin repeat"/>
    <property type="match status" value="1"/>
</dbReference>
<dbReference type="EMBL" id="JBFXLT010000036">
    <property type="protein sequence ID" value="KAL2814002.1"/>
    <property type="molecule type" value="Genomic_DNA"/>
</dbReference>
<evidence type="ECO:0000256" key="1">
    <source>
        <dbReference type="ARBA" id="ARBA00022737"/>
    </source>
</evidence>
<evidence type="ECO:0000256" key="2">
    <source>
        <dbReference type="ARBA" id="ARBA00023043"/>
    </source>
</evidence>
<evidence type="ECO:0000313" key="5">
    <source>
        <dbReference type="Proteomes" id="UP001610334"/>
    </source>
</evidence>
<dbReference type="Gene3D" id="1.25.40.20">
    <property type="entry name" value="Ankyrin repeat-containing domain"/>
    <property type="match status" value="1"/>
</dbReference>
<proteinExistence type="predicted"/>
<evidence type="ECO:0000256" key="3">
    <source>
        <dbReference type="PROSITE-ProRule" id="PRU00023"/>
    </source>
</evidence>
<dbReference type="InterPro" id="IPR002110">
    <property type="entry name" value="Ankyrin_rpt"/>
</dbReference>
<keyword evidence="2 3" id="KW-0040">ANK repeat</keyword>
<organism evidence="4 5">
    <name type="scientific">Aspergillus granulosus</name>
    <dbReference type="NCBI Taxonomy" id="176169"/>
    <lineage>
        <taxon>Eukaryota</taxon>
        <taxon>Fungi</taxon>
        <taxon>Dikarya</taxon>
        <taxon>Ascomycota</taxon>
        <taxon>Pezizomycotina</taxon>
        <taxon>Eurotiomycetes</taxon>
        <taxon>Eurotiomycetidae</taxon>
        <taxon>Eurotiales</taxon>
        <taxon>Aspergillaceae</taxon>
        <taxon>Aspergillus</taxon>
        <taxon>Aspergillus subgen. Nidulantes</taxon>
    </lineage>
</organism>
<evidence type="ECO:0000313" key="4">
    <source>
        <dbReference type="EMBL" id="KAL2814002.1"/>
    </source>
</evidence>
<comment type="caution">
    <text evidence="4">The sequence shown here is derived from an EMBL/GenBank/DDBJ whole genome shotgun (WGS) entry which is preliminary data.</text>
</comment>
<dbReference type="PROSITE" id="PS50088">
    <property type="entry name" value="ANK_REPEAT"/>
    <property type="match status" value="1"/>
</dbReference>
<dbReference type="Pfam" id="PF12796">
    <property type="entry name" value="Ank_2"/>
    <property type="match status" value="2"/>
</dbReference>
<dbReference type="Proteomes" id="UP001610334">
    <property type="component" value="Unassembled WGS sequence"/>
</dbReference>
<dbReference type="PANTHER" id="PTHR24198">
    <property type="entry name" value="ANKYRIN REPEAT AND PROTEIN KINASE DOMAIN-CONTAINING PROTEIN"/>
    <property type="match status" value="1"/>
</dbReference>
<keyword evidence="1" id="KW-0677">Repeat</keyword>
<dbReference type="PROSITE" id="PS50297">
    <property type="entry name" value="ANK_REP_REGION"/>
    <property type="match status" value="1"/>
</dbReference>
<dbReference type="PANTHER" id="PTHR24198:SF165">
    <property type="entry name" value="ANKYRIN REPEAT-CONTAINING PROTEIN-RELATED"/>
    <property type="match status" value="1"/>
</dbReference>
<sequence>MSPPSAGARTLPLEIYLLVFAHLSPQDQLSFLRALPQIAPLVSPMHVTSRDANGDTILHFLARDGRDEAALFNDLVSSHPPAVLHLQNNSGVTPLMYTAANWNYSLLRILLEKDPAGLNISDDNGSTALFYALDSDFDDGVDLLLAQPSIDVNCTRGSRYPETPLLRAIDMGSCDVAKALIRHPSIDVNWKSEHVNPALVKAISQFERELAEFMILNRPDLDVNAAVDGGLSALDTAILLDESLVYRLLLEQDSIDADRPGSVGKTPLAQAVLGCNIEAMELLLARSDVDVNRVDNRGRSALSYAVEISAADYVRLLLEHGARPDLEDHEGRTPISRAAAQPPAFKHILALLEAVKDVETSVVT</sequence>
<gene>
    <name evidence="4" type="ORF">BJX63DRAFT_393291</name>
</gene>
<dbReference type="Pfam" id="PF13606">
    <property type="entry name" value="Ank_3"/>
    <property type="match status" value="1"/>
</dbReference>
<dbReference type="InterPro" id="IPR036770">
    <property type="entry name" value="Ankyrin_rpt-contain_sf"/>
</dbReference>
<dbReference type="SMART" id="SM00248">
    <property type="entry name" value="ANK"/>
    <property type="match status" value="7"/>
</dbReference>